<evidence type="ECO:0000256" key="8">
    <source>
        <dbReference type="ARBA" id="ARBA00022927"/>
    </source>
</evidence>
<evidence type="ECO:0000313" key="12">
    <source>
        <dbReference type="Proteomes" id="UP001500795"/>
    </source>
</evidence>
<dbReference type="Pfam" id="PF03548">
    <property type="entry name" value="LolA"/>
    <property type="match status" value="1"/>
</dbReference>
<dbReference type="RefSeq" id="WP_344956312.1">
    <property type="nucleotide sequence ID" value="NZ_BAABCX010000001.1"/>
</dbReference>
<keyword evidence="6 10" id="KW-0732">Signal</keyword>
<dbReference type="SUPFAM" id="SSF89392">
    <property type="entry name" value="Prokaryotic lipoproteins and lipoprotein localization factors"/>
    <property type="match status" value="1"/>
</dbReference>
<comment type="function">
    <text evidence="10">Participates in the translocation of lipoproteins from the inner membrane to the outer membrane. Only forms a complex with a lipoprotein if the residue after the N-terminal Cys is not an aspartate (The Asp acts as a targeting signal to indicate that the lipoprotein should stay in the inner membrane).</text>
</comment>
<keyword evidence="5 10" id="KW-0813">Transport</keyword>
<proteinExistence type="inferred from homology"/>
<dbReference type="EMBL" id="BAABCX010000001">
    <property type="protein sequence ID" value="GAA3536042.1"/>
    <property type="molecule type" value="Genomic_DNA"/>
</dbReference>
<dbReference type="PANTHER" id="PTHR35869:SF1">
    <property type="entry name" value="OUTER-MEMBRANE LIPOPROTEIN CARRIER PROTEIN"/>
    <property type="match status" value="1"/>
</dbReference>
<dbReference type="InterPro" id="IPR018323">
    <property type="entry name" value="OM_lipoprot_carrier_LolA_Pbac"/>
</dbReference>
<accession>A0ABP6VLM6</accession>
<organism evidence="11 12">
    <name type="scientific">Zobellella aerophila</name>
    <dbReference type="NCBI Taxonomy" id="870480"/>
    <lineage>
        <taxon>Bacteria</taxon>
        <taxon>Pseudomonadati</taxon>
        <taxon>Pseudomonadota</taxon>
        <taxon>Gammaproteobacteria</taxon>
        <taxon>Aeromonadales</taxon>
        <taxon>Aeromonadaceae</taxon>
        <taxon>Zobellella</taxon>
    </lineage>
</organism>
<dbReference type="CDD" id="cd16325">
    <property type="entry name" value="LolA"/>
    <property type="match status" value="1"/>
</dbReference>
<evidence type="ECO:0000256" key="7">
    <source>
        <dbReference type="ARBA" id="ARBA00022764"/>
    </source>
</evidence>
<dbReference type="InterPro" id="IPR004564">
    <property type="entry name" value="OM_lipoprot_carrier_LolA-like"/>
</dbReference>
<evidence type="ECO:0000256" key="5">
    <source>
        <dbReference type="ARBA" id="ARBA00022448"/>
    </source>
</evidence>
<evidence type="ECO:0000256" key="3">
    <source>
        <dbReference type="ARBA" id="ARBA00011245"/>
    </source>
</evidence>
<dbReference type="NCBIfam" id="TIGR00547">
    <property type="entry name" value="lolA"/>
    <property type="match status" value="1"/>
</dbReference>
<feature type="chain" id="PRO_5044916378" description="Outer-membrane lipoprotein carrier protein" evidence="10">
    <location>
        <begin position="21"/>
        <end position="202"/>
    </location>
</feature>
<evidence type="ECO:0000256" key="6">
    <source>
        <dbReference type="ARBA" id="ARBA00022729"/>
    </source>
</evidence>
<dbReference type="PANTHER" id="PTHR35869">
    <property type="entry name" value="OUTER-MEMBRANE LIPOPROTEIN CARRIER PROTEIN"/>
    <property type="match status" value="1"/>
</dbReference>
<dbReference type="InterPro" id="IPR029046">
    <property type="entry name" value="LolA/LolB/LppX"/>
</dbReference>
<feature type="signal peptide" evidence="10">
    <location>
        <begin position="1"/>
        <end position="20"/>
    </location>
</feature>
<comment type="subcellular location">
    <subcellularLocation>
        <location evidence="1 10">Periplasm</location>
    </subcellularLocation>
</comment>
<sequence precursor="true">MKKLATLGLLLLSVSGAALADARADLQKKLATFERFSASFSQQVFDERGEPMQSAGGTMELSRPDRFRWHTQVPDESLIVSNGTDVWMYDPFVEQVTIVPLAEAVLNTPFLLIAGSDGHRWQQYDVSRQGDAYVVKSRNAAELIKEFSLTFDRQNRIERFVVIESGGQRSEFSLSEVDTSPTFQAGRFQFNPPSGVMIDDQR</sequence>
<comment type="similarity">
    <text evidence="2 10">Belongs to the LolA family.</text>
</comment>
<evidence type="ECO:0000256" key="2">
    <source>
        <dbReference type="ARBA" id="ARBA00007615"/>
    </source>
</evidence>
<dbReference type="Proteomes" id="UP001500795">
    <property type="component" value="Unassembled WGS sequence"/>
</dbReference>
<comment type="caution">
    <text evidence="11">The sequence shown here is derived from an EMBL/GenBank/DDBJ whole genome shotgun (WGS) entry which is preliminary data.</text>
</comment>
<evidence type="ECO:0000256" key="1">
    <source>
        <dbReference type="ARBA" id="ARBA00004418"/>
    </source>
</evidence>
<evidence type="ECO:0000256" key="9">
    <source>
        <dbReference type="ARBA" id="ARBA00023186"/>
    </source>
</evidence>
<keyword evidence="12" id="KW-1185">Reference proteome</keyword>
<dbReference type="HAMAP" id="MF_00240">
    <property type="entry name" value="LolA"/>
    <property type="match status" value="1"/>
</dbReference>
<comment type="subunit">
    <text evidence="3 10">Monomer.</text>
</comment>
<keyword evidence="9 10" id="KW-0143">Chaperone</keyword>
<keyword evidence="8 10" id="KW-0653">Protein transport</keyword>
<evidence type="ECO:0000256" key="4">
    <source>
        <dbReference type="ARBA" id="ARBA00014035"/>
    </source>
</evidence>
<protein>
    <recommendedName>
        <fullName evidence="4 10">Outer-membrane lipoprotein carrier protein</fullName>
    </recommendedName>
</protein>
<dbReference type="Gene3D" id="2.50.20.10">
    <property type="entry name" value="Lipoprotein localisation LolA/LolB/LppX"/>
    <property type="match status" value="1"/>
</dbReference>
<name>A0ABP6VLM6_9GAMM</name>
<keyword evidence="11" id="KW-0449">Lipoprotein</keyword>
<evidence type="ECO:0000256" key="10">
    <source>
        <dbReference type="HAMAP-Rule" id="MF_00240"/>
    </source>
</evidence>
<reference evidence="12" key="1">
    <citation type="journal article" date="2019" name="Int. J. Syst. Evol. Microbiol.">
        <title>The Global Catalogue of Microorganisms (GCM) 10K type strain sequencing project: providing services to taxonomists for standard genome sequencing and annotation.</title>
        <authorList>
            <consortium name="The Broad Institute Genomics Platform"/>
            <consortium name="The Broad Institute Genome Sequencing Center for Infectious Disease"/>
            <person name="Wu L."/>
            <person name="Ma J."/>
        </authorList>
    </citation>
    <scope>NUCLEOTIDE SEQUENCE [LARGE SCALE GENOMIC DNA]</scope>
    <source>
        <strain evidence="12">JCM 17110</strain>
    </source>
</reference>
<gene>
    <name evidence="10 11" type="primary">lolA</name>
    <name evidence="11" type="ORF">GCM10022394_14550</name>
</gene>
<evidence type="ECO:0000313" key="11">
    <source>
        <dbReference type="EMBL" id="GAA3536042.1"/>
    </source>
</evidence>
<keyword evidence="7 10" id="KW-0574">Periplasm</keyword>